<dbReference type="AlphaFoldDB" id="A0A9Q9B2C6"/>
<reference evidence="1" key="1">
    <citation type="submission" date="2022-06" db="EMBL/GenBank/DDBJ databases">
        <title>Complete genome sequences of two strains of the flax pathogen Septoria linicola.</title>
        <authorList>
            <person name="Lapalu N."/>
            <person name="Simon A."/>
            <person name="Demenou B."/>
            <person name="Paumier D."/>
            <person name="Guillot M.-P."/>
            <person name="Gout L."/>
            <person name="Valade R."/>
        </authorList>
    </citation>
    <scope>NUCLEOTIDE SEQUENCE</scope>
    <source>
        <strain evidence="1">SE15195</strain>
    </source>
</reference>
<evidence type="ECO:0000313" key="2">
    <source>
        <dbReference type="Proteomes" id="UP001056384"/>
    </source>
</evidence>
<dbReference type="Proteomes" id="UP001056384">
    <property type="component" value="Chromosome 8"/>
</dbReference>
<dbReference type="EMBL" id="CP099425">
    <property type="protein sequence ID" value="USW56142.1"/>
    <property type="molecule type" value="Genomic_DNA"/>
</dbReference>
<accession>A0A9Q9B2C6</accession>
<proteinExistence type="predicted"/>
<dbReference type="PANTHER" id="PTHR38787">
    <property type="entry name" value="REGULATORY P DOMAIN-CONTAINING PROTEIN"/>
    <property type="match status" value="1"/>
</dbReference>
<sequence length="282" mass="31182">MLSACCTVYHGPDKRYEGKDICYGYNEDTMTIYDVSNKANVTNIISKVTHPGARYIYQEWVLDSNNQEFIVLDDELDELRRAGQVADGFPVTYIVNIKDLTAPVVTGSYKLRHRGIDHNQYVINGSNCQSSYGAGVRVFDVSSIPRDPTGKSVCEAAFFDLYPEDDALPGGGQVEFLGTWSSYAYFKSGYVFADSIERGAFVFKLTSRTCPRPSHCHQDNCLRAMTNRLPDAQRFCATFTQGPIAEPTVAPEFAQRGCANTAHGPVTQRMSSACSCLPTPTL</sequence>
<dbReference type="InterPro" id="IPR027589">
    <property type="entry name" value="Choice_anch_B"/>
</dbReference>
<name>A0A9Q9B2C6_9PEZI</name>
<organism evidence="1 2">
    <name type="scientific">Septoria linicola</name>
    <dbReference type="NCBI Taxonomy" id="215465"/>
    <lineage>
        <taxon>Eukaryota</taxon>
        <taxon>Fungi</taxon>
        <taxon>Dikarya</taxon>
        <taxon>Ascomycota</taxon>
        <taxon>Pezizomycotina</taxon>
        <taxon>Dothideomycetes</taxon>
        <taxon>Dothideomycetidae</taxon>
        <taxon>Mycosphaerellales</taxon>
        <taxon>Mycosphaerellaceae</taxon>
        <taxon>Septoria</taxon>
    </lineage>
</organism>
<dbReference type="PANTHER" id="PTHR38787:SF3">
    <property type="entry name" value="REGULATORY P DOMAIN-CONTAINING PROTEIN"/>
    <property type="match status" value="1"/>
</dbReference>
<protein>
    <submittedName>
        <fullName evidence="1">Choice-of-anchor B domain-containing protein</fullName>
    </submittedName>
</protein>
<keyword evidence="2" id="KW-1185">Reference proteome</keyword>
<dbReference type="GO" id="GO:0005576">
    <property type="term" value="C:extracellular region"/>
    <property type="evidence" value="ECO:0007669"/>
    <property type="project" value="TreeGrafter"/>
</dbReference>
<evidence type="ECO:0000313" key="1">
    <source>
        <dbReference type="EMBL" id="USW56142.1"/>
    </source>
</evidence>
<dbReference type="NCBIfam" id="TIGR04312">
    <property type="entry name" value="choice_anch_B"/>
    <property type="match status" value="1"/>
</dbReference>
<gene>
    <name evidence="1" type="ORF">Slin15195_G094610</name>
</gene>